<name>A0A6C0JVW1_9ZZZZ</name>
<evidence type="ECO:0000313" key="1">
    <source>
        <dbReference type="EMBL" id="QHU08840.1"/>
    </source>
</evidence>
<sequence>MTIDRNQSDILQFAKELFIENNTNAFPFTYKDINFIKVIEELQLTPRELSILYIRDNFAVAYNIINWNMQVLHNELSETEKQLISNVIYHMNELELDLNLILIDDLKDKINTIIEKI</sequence>
<protein>
    <submittedName>
        <fullName evidence="1">Uncharacterized protein</fullName>
    </submittedName>
</protein>
<dbReference type="EMBL" id="MN740699">
    <property type="protein sequence ID" value="QHU08840.1"/>
    <property type="molecule type" value="Genomic_DNA"/>
</dbReference>
<proteinExistence type="predicted"/>
<organism evidence="1">
    <name type="scientific">viral metagenome</name>
    <dbReference type="NCBI Taxonomy" id="1070528"/>
    <lineage>
        <taxon>unclassified sequences</taxon>
        <taxon>metagenomes</taxon>
        <taxon>organismal metagenomes</taxon>
    </lineage>
</organism>
<reference evidence="1" key="1">
    <citation type="journal article" date="2020" name="Nature">
        <title>Giant virus diversity and host interactions through global metagenomics.</title>
        <authorList>
            <person name="Schulz F."/>
            <person name="Roux S."/>
            <person name="Paez-Espino D."/>
            <person name="Jungbluth S."/>
            <person name="Walsh D.A."/>
            <person name="Denef V.J."/>
            <person name="McMahon K.D."/>
            <person name="Konstantinidis K.T."/>
            <person name="Eloe-Fadrosh E.A."/>
            <person name="Kyrpides N.C."/>
            <person name="Woyke T."/>
        </authorList>
    </citation>
    <scope>NUCLEOTIDE SEQUENCE</scope>
    <source>
        <strain evidence="1">GVMAG-S-1064190-84</strain>
    </source>
</reference>
<dbReference type="AlphaFoldDB" id="A0A6C0JVW1"/>
<accession>A0A6C0JVW1</accession>